<dbReference type="SUPFAM" id="SSF56349">
    <property type="entry name" value="DNA breaking-rejoining enzymes"/>
    <property type="match status" value="1"/>
</dbReference>
<dbReference type="EMBL" id="CP072134">
    <property type="protein sequence ID" value="QTH72975.1"/>
    <property type="molecule type" value="Genomic_DNA"/>
</dbReference>
<dbReference type="GO" id="GO:0006310">
    <property type="term" value="P:DNA recombination"/>
    <property type="evidence" value="ECO:0007669"/>
    <property type="project" value="UniProtKB-KW"/>
</dbReference>
<keyword evidence="3" id="KW-0238">DNA-binding</keyword>
<dbReference type="PANTHER" id="PTHR30349:SF41">
    <property type="entry name" value="INTEGRASE_RECOMBINASE PROTEIN MJ0367-RELATED"/>
    <property type="match status" value="1"/>
</dbReference>
<keyword evidence="7" id="KW-1185">Reference proteome</keyword>
<protein>
    <submittedName>
        <fullName evidence="6">Tyrosine-type recombinase/integrase</fullName>
    </submittedName>
</protein>
<evidence type="ECO:0000256" key="1">
    <source>
        <dbReference type="ARBA" id="ARBA00008857"/>
    </source>
</evidence>
<keyword evidence="6" id="KW-0614">Plasmid</keyword>
<dbReference type="PROSITE" id="PS51898">
    <property type="entry name" value="TYR_RECOMBINASE"/>
    <property type="match status" value="1"/>
</dbReference>
<name>A0A975DJP0_9GAMM</name>
<dbReference type="GO" id="GO:0015074">
    <property type="term" value="P:DNA integration"/>
    <property type="evidence" value="ECO:0007669"/>
    <property type="project" value="UniProtKB-KW"/>
</dbReference>
<evidence type="ECO:0000313" key="7">
    <source>
        <dbReference type="Proteomes" id="UP000664904"/>
    </source>
</evidence>
<evidence type="ECO:0000256" key="3">
    <source>
        <dbReference type="ARBA" id="ARBA00023125"/>
    </source>
</evidence>
<dbReference type="Pfam" id="PF00589">
    <property type="entry name" value="Phage_integrase"/>
    <property type="match status" value="1"/>
</dbReference>
<dbReference type="GO" id="GO:0003677">
    <property type="term" value="F:DNA binding"/>
    <property type="evidence" value="ECO:0007669"/>
    <property type="project" value="UniProtKB-KW"/>
</dbReference>
<reference evidence="6" key="1">
    <citation type="submission" date="2021-03" db="EMBL/GenBank/DDBJ databases">
        <title>Complete Genome of Pseudoalteromonas xiamenensis STKMTI.2, a new potential marine bacterium producing anti-Vibrio compounds.</title>
        <authorList>
            <person name="Handayani D.P."/>
            <person name="Isnansetyo A."/>
            <person name="Istiqomah I."/>
            <person name="Jumina J."/>
        </authorList>
    </citation>
    <scope>NUCLEOTIDE SEQUENCE</scope>
    <source>
        <strain evidence="6">STKMTI.2</strain>
        <plasmid evidence="6">unnamed4</plasmid>
    </source>
</reference>
<dbReference type="KEGG" id="pxi:J5O05_17605"/>
<evidence type="ECO:0000259" key="5">
    <source>
        <dbReference type="PROSITE" id="PS51898"/>
    </source>
</evidence>
<comment type="similarity">
    <text evidence="1">Belongs to the 'phage' integrase family.</text>
</comment>
<geneLocation type="plasmid" evidence="6 7">
    <name>unnamed4</name>
</geneLocation>
<dbReference type="Gene3D" id="1.10.443.10">
    <property type="entry name" value="Intergrase catalytic core"/>
    <property type="match status" value="1"/>
</dbReference>
<accession>A0A975DJP0</accession>
<gene>
    <name evidence="6" type="ORF">J5O05_17605</name>
</gene>
<dbReference type="AlphaFoldDB" id="A0A975DJP0"/>
<sequence length="160" mass="17847">MIGAGLRVNELVTMDWPNNVIDNFGTIRIIGKGNKEREVPLNADVASALRDYIEQLRGDGPGPLWHPISKAGQLDAGRRLTPGGVRKMMRFRGCELTEVITPHYLRKTFGTRLLQHGVDIFTAQELLGHASADTTKIYDTRGKERKVEAVNVLVRKTKTL</sequence>
<dbReference type="InterPro" id="IPR050090">
    <property type="entry name" value="Tyrosine_recombinase_XerCD"/>
</dbReference>
<keyword evidence="4" id="KW-0233">DNA recombination</keyword>
<dbReference type="InterPro" id="IPR011010">
    <property type="entry name" value="DNA_brk_join_enz"/>
</dbReference>
<proteinExistence type="inferred from homology"/>
<dbReference type="Proteomes" id="UP000664904">
    <property type="component" value="Plasmid unnamed4"/>
</dbReference>
<keyword evidence="2" id="KW-0229">DNA integration</keyword>
<evidence type="ECO:0000256" key="2">
    <source>
        <dbReference type="ARBA" id="ARBA00022908"/>
    </source>
</evidence>
<evidence type="ECO:0000313" key="6">
    <source>
        <dbReference type="EMBL" id="QTH72975.1"/>
    </source>
</evidence>
<dbReference type="InterPro" id="IPR013762">
    <property type="entry name" value="Integrase-like_cat_sf"/>
</dbReference>
<organism evidence="6 7">
    <name type="scientific">Pseudoalteromonas xiamenensis</name>
    <dbReference type="NCBI Taxonomy" id="882626"/>
    <lineage>
        <taxon>Bacteria</taxon>
        <taxon>Pseudomonadati</taxon>
        <taxon>Pseudomonadota</taxon>
        <taxon>Gammaproteobacteria</taxon>
        <taxon>Alteromonadales</taxon>
        <taxon>Pseudoalteromonadaceae</taxon>
        <taxon>Pseudoalteromonas</taxon>
    </lineage>
</organism>
<feature type="domain" description="Tyr recombinase" evidence="5">
    <location>
        <begin position="1"/>
        <end position="151"/>
    </location>
</feature>
<dbReference type="InterPro" id="IPR002104">
    <property type="entry name" value="Integrase_catalytic"/>
</dbReference>
<dbReference type="PANTHER" id="PTHR30349">
    <property type="entry name" value="PHAGE INTEGRASE-RELATED"/>
    <property type="match status" value="1"/>
</dbReference>
<evidence type="ECO:0000256" key="4">
    <source>
        <dbReference type="ARBA" id="ARBA00023172"/>
    </source>
</evidence>